<dbReference type="CDD" id="cd20654">
    <property type="entry name" value="CYP82"/>
    <property type="match status" value="1"/>
</dbReference>
<dbReference type="GO" id="GO:0020037">
    <property type="term" value="F:heme binding"/>
    <property type="evidence" value="ECO:0007669"/>
    <property type="project" value="InterPro"/>
</dbReference>
<protein>
    <submittedName>
        <fullName evidence="10">Cytochrome P450, putative</fullName>
        <ecNumber evidence="10">1.14.13.88</ecNumber>
    </submittedName>
</protein>
<feature type="binding site" description="axial binding residue" evidence="7">
    <location>
        <position position="469"/>
    </location>
    <ligand>
        <name>heme</name>
        <dbReference type="ChEBI" id="CHEBI:30413"/>
    </ligand>
    <ligandPart>
        <name>Fe</name>
        <dbReference type="ChEBI" id="CHEBI:18248"/>
    </ligandPart>
</feature>
<dbReference type="InterPro" id="IPR050651">
    <property type="entry name" value="Plant_Cytochrome_P450_Monoox"/>
</dbReference>
<dbReference type="Gene3D" id="1.10.630.10">
    <property type="entry name" value="Cytochrome P450"/>
    <property type="match status" value="1"/>
</dbReference>
<evidence type="ECO:0000256" key="6">
    <source>
        <dbReference type="ARBA" id="ARBA00023033"/>
    </source>
</evidence>
<dbReference type="eggNOG" id="KOG0156">
    <property type="taxonomic scope" value="Eukaryota"/>
</dbReference>
<dbReference type="GO" id="GO:0005506">
    <property type="term" value="F:iron ion binding"/>
    <property type="evidence" value="ECO:0007669"/>
    <property type="project" value="InterPro"/>
</dbReference>
<name>B9R7L2_RICCO</name>
<comment type="similarity">
    <text evidence="1 8">Belongs to the cytochrome P450 family.</text>
</comment>
<dbReference type="PROSITE" id="PS00086">
    <property type="entry name" value="CYTOCHROME_P450"/>
    <property type="match status" value="1"/>
</dbReference>
<keyword evidence="4 8" id="KW-0560">Oxidoreductase</keyword>
<comment type="cofactor">
    <cofactor evidence="7">
        <name>heme</name>
        <dbReference type="ChEBI" id="CHEBI:30413"/>
    </cofactor>
</comment>
<keyword evidence="9" id="KW-1133">Transmembrane helix</keyword>
<evidence type="ECO:0000256" key="3">
    <source>
        <dbReference type="ARBA" id="ARBA00022723"/>
    </source>
</evidence>
<dbReference type="InterPro" id="IPR001128">
    <property type="entry name" value="Cyt_P450"/>
</dbReference>
<dbReference type="InParanoid" id="B9R7L2"/>
<dbReference type="PRINTS" id="PR00463">
    <property type="entry name" value="EP450I"/>
</dbReference>
<evidence type="ECO:0000256" key="4">
    <source>
        <dbReference type="ARBA" id="ARBA00023002"/>
    </source>
</evidence>
<dbReference type="PANTHER" id="PTHR47947:SF39">
    <property type="entry name" value="CYTOCHROME P450"/>
    <property type="match status" value="1"/>
</dbReference>
<dbReference type="GO" id="GO:0004497">
    <property type="term" value="F:monooxygenase activity"/>
    <property type="evidence" value="ECO:0000318"/>
    <property type="project" value="GO_Central"/>
</dbReference>
<dbReference type="STRING" id="3988.B9R7L2"/>
<keyword evidence="2 7" id="KW-0349">Heme</keyword>
<evidence type="ECO:0000256" key="5">
    <source>
        <dbReference type="ARBA" id="ARBA00023004"/>
    </source>
</evidence>
<reference evidence="11" key="1">
    <citation type="journal article" date="2010" name="Nat. Biotechnol.">
        <title>Draft genome sequence of the oilseed species Ricinus communis.</title>
        <authorList>
            <person name="Chan A.P."/>
            <person name="Crabtree J."/>
            <person name="Zhao Q."/>
            <person name="Lorenzi H."/>
            <person name="Orvis J."/>
            <person name="Puiu D."/>
            <person name="Melake-Berhan A."/>
            <person name="Jones K.M."/>
            <person name="Redman J."/>
            <person name="Chen G."/>
            <person name="Cahoon E.B."/>
            <person name="Gedil M."/>
            <person name="Stanke M."/>
            <person name="Haas B.J."/>
            <person name="Wortman J.R."/>
            <person name="Fraser-Liggett C.M."/>
            <person name="Ravel J."/>
            <person name="Rabinowicz P.D."/>
        </authorList>
    </citation>
    <scope>NUCLEOTIDE SEQUENCE [LARGE SCALE GENOMIC DNA]</scope>
    <source>
        <strain evidence="11">cv. Hale</strain>
    </source>
</reference>
<evidence type="ECO:0000256" key="7">
    <source>
        <dbReference type="PIRSR" id="PIRSR602401-1"/>
    </source>
</evidence>
<evidence type="ECO:0000256" key="2">
    <source>
        <dbReference type="ARBA" id="ARBA00022617"/>
    </source>
</evidence>
<dbReference type="PRINTS" id="PR00385">
    <property type="entry name" value="P450"/>
</dbReference>
<dbReference type="EC" id="1.14.13.88" evidence="10"/>
<dbReference type="InterPro" id="IPR036396">
    <property type="entry name" value="Cyt_P450_sf"/>
</dbReference>
<dbReference type="FunFam" id="1.10.630.10:FF:000026">
    <property type="entry name" value="Cytochrome P450 82C4"/>
    <property type="match status" value="1"/>
</dbReference>
<dbReference type="Pfam" id="PF00067">
    <property type="entry name" value="p450"/>
    <property type="match status" value="1"/>
</dbReference>
<keyword evidence="3 7" id="KW-0479">Metal-binding</keyword>
<evidence type="ECO:0000256" key="9">
    <source>
        <dbReference type="SAM" id="Phobius"/>
    </source>
</evidence>
<dbReference type="SUPFAM" id="SSF48264">
    <property type="entry name" value="Cytochrome P450"/>
    <property type="match status" value="1"/>
</dbReference>
<keyword evidence="5 7" id="KW-0408">Iron</keyword>
<dbReference type="GO" id="GO:0016705">
    <property type="term" value="F:oxidoreductase activity, acting on paired donors, with incorporation or reduction of molecular oxygen"/>
    <property type="evidence" value="ECO:0007669"/>
    <property type="project" value="InterPro"/>
</dbReference>
<organism evidence="10 11">
    <name type="scientific">Ricinus communis</name>
    <name type="common">Castor bean</name>
    <dbReference type="NCBI Taxonomy" id="3988"/>
    <lineage>
        <taxon>Eukaryota</taxon>
        <taxon>Viridiplantae</taxon>
        <taxon>Streptophyta</taxon>
        <taxon>Embryophyta</taxon>
        <taxon>Tracheophyta</taxon>
        <taxon>Spermatophyta</taxon>
        <taxon>Magnoliopsida</taxon>
        <taxon>eudicotyledons</taxon>
        <taxon>Gunneridae</taxon>
        <taxon>Pentapetalae</taxon>
        <taxon>rosids</taxon>
        <taxon>fabids</taxon>
        <taxon>Malpighiales</taxon>
        <taxon>Euphorbiaceae</taxon>
        <taxon>Acalyphoideae</taxon>
        <taxon>Acalypheae</taxon>
        <taxon>Ricinus</taxon>
    </lineage>
</organism>
<proteinExistence type="inferred from homology"/>
<dbReference type="PANTHER" id="PTHR47947">
    <property type="entry name" value="CYTOCHROME P450 82C3-RELATED"/>
    <property type="match status" value="1"/>
</dbReference>
<evidence type="ECO:0000256" key="8">
    <source>
        <dbReference type="RuleBase" id="RU000461"/>
    </source>
</evidence>
<keyword evidence="9" id="KW-0812">Transmembrane</keyword>
<evidence type="ECO:0000313" key="11">
    <source>
        <dbReference type="Proteomes" id="UP000008311"/>
    </source>
</evidence>
<dbReference type="EMBL" id="EQ973772">
    <property type="protein sequence ID" value="EEF52492.1"/>
    <property type="molecule type" value="Genomic_DNA"/>
</dbReference>
<evidence type="ECO:0000256" key="1">
    <source>
        <dbReference type="ARBA" id="ARBA00010617"/>
    </source>
</evidence>
<dbReference type="InterPro" id="IPR017972">
    <property type="entry name" value="Cyt_P450_CS"/>
</dbReference>
<evidence type="ECO:0000313" key="10">
    <source>
        <dbReference type="EMBL" id="EEF52492.1"/>
    </source>
</evidence>
<accession>B9R7L2</accession>
<sequence>MDFLLPNFNTVVTVIFALLLFVYYQVKKFKPATKLSPQPMGAWPIIGHLPLLSGSHLPHLTLATLADKYGPIFTLRIGIHSVLVVSSSEVTKELFSANDLNVTFRPLLVSAKLMGYNYAFFPFTPGGPYWRETRKISNLHLLSNRRLELLKHIRTQEVETSIKELYQSWKDNTKIIEMKEWFSDLSMNSLLRMIIGKKFFGAGATGDQTEGRRFQNGITVLFHYLGTLVLRDAVPFLGWMDVGGHEKRMKRTAKELDDSLEKWLEEHKQKINLGDIENDKNFMDSMISVLDGKNIEGYDANTINKATCLQFGDATMLLNQVKLQSMIAGNETVTVAITWALSLLLTNKHALKKAQEELDKYVGKERLVNDADISKLVYLQAIVKETLRLYPPAIIPGPRQFTKDCTIGGYHVAKGTWLMMNLWKIHRDPNVWPEPADFKPERFLTTHKDIDVRGNNFELLPFGGGRRACPAVSFGLQMMHLTLASLLHAFEISTPNNALLDMSPGIGLTNKKTTPLEVLISPRLPSYCFE</sequence>
<keyword evidence="11" id="KW-1185">Reference proteome</keyword>
<gene>
    <name evidence="10" type="ORF">RCOM_1592830</name>
</gene>
<dbReference type="AlphaFoldDB" id="B9R7L2"/>
<keyword evidence="9" id="KW-0472">Membrane</keyword>
<feature type="transmembrane region" description="Helical" evidence="9">
    <location>
        <begin position="6"/>
        <end position="26"/>
    </location>
</feature>
<keyword evidence="6 8" id="KW-0503">Monooxygenase</keyword>
<dbReference type="Proteomes" id="UP000008311">
    <property type="component" value="Unassembled WGS sequence"/>
</dbReference>
<dbReference type="InterPro" id="IPR002401">
    <property type="entry name" value="Cyt_P450_E_grp-I"/>
</dbReference>